<dbReference type="AlphaFoldDB" id="A0A2G9I3E0"/>
<proteinExistence type="predicted"/>
<organism evidence="1 2">
    <name type="scientific">Handroanthus impetiginosus</name>
    <dbReference type="NCBI Taxonomy" id="429701"/>
    <lineage>
        <taxon>Eukaryota</taxon>
        <taxon>Viridiplantae</taxon>
        <taxon>Streptophyta</taxon>
        <taxon>Embryophyta</taxon>
        <taxon>Tracheophyta</taxon>
        <taxon>Spermatophyta</taxon>
        <taxon>Magnoliopsida</taxon>
        <taxon>eudicotyledons</taxon>
        <taxon>Gunneridae</taxon>
        <taxon>Pentapetalae</taxon>
        <taxon>asterids</taxon>
        <taxon>lamiids</taxon>
        <taxon>Lamiales</taxon>
        <taxon>Bignoniaceae</taxon>
        <taxon>Crescentiina</taxon>
        <taxon>Tabebuia alliance</taxon>
        <taxon>Handroanthus</taxon>
    </lineage>
</organism>
<reference evidence="2" key="1">
    <citation type="journal article" date="2018" name="Gigascience">
        <title>Genome assembly of the Pink Ipe (Handroanthus impetiginosus, Bignoniaceae), a highly valued, ecologically keystone Neotropical timber forest tree.</title>
        <authorList>
            <person name="Silva-Junior O.B."/>
            <person name="Grattapaglia D."/>
            <person name="Novaes E."/>
            <person name="Collevatti R.G."/>
        </authorList>
    </citation>
    <scope>NUCLEOTIDE SEQUENCE [LARGE SCALE GENOMIC DNA]</scope>
    <source>
        <strain evidence="2">cv. UFG-1</strain>
    </source>
</reference>
<dbReference type="EMBL" id="NKXS01000462">
    <property type="protein sequence ID" value="PIN24120.1"/>
    <property type="molecule type" value="Genomic_DNA"/>
</dbReference>
<accession>A0A2G9I3E0</accession>
<evidence type="ECO:0000313" key="2">
    <source>
        <dbReference type="Proteomes" id="UP000231279"/>
    </source>
</evidence>
<keyword evidence="2" id="KW-1185">Reference proteome</keyword>
<comment type="caution">
    <text evidence="1">The sequence shown here is derived from an EMBL/GenBank/DDBJ whole genome shotgun (WGS) entry which is preliminary data.</text>
</comment>
<protein>
    <submittedName>
        <fullName evidence="1">Uncharacterized protein</fullName>
    </submittedName>
</protein>
<gene>
    <name evidence="1" type="ORF">CDL12_03153</name>
</gene>
<sequence>MPRKYWLLKFEKQKLKSHQVYFGRRCRNKSKPQRIHAMHRKDKADRISNSRHLLKSTLRLVKIEGTPQVCESPSNP</sequence>
<dbReference type="Proteomes" id="UP000231279">
    <property type="component" value="Unassembled WGS sequence"/>
</dbReference>
<name>A0A2G9I3E0_9LAMI</name>
<evidence type="ECO:0000313" key="1">
    <source>
        <dbReference type="EMBL" id="PIN24120.1"/>
    </source>
</evidence>